<reference evidence="3" key="1">
    <citation type="submission" date="2022-07" db="EMBL/GenBank/DDBJ databases">
        <title>Phylogenomic reconstructions and comparative analyses of Kickxellomycotina fungi.</title>
        <authorList>
            <person name="Reynolds N.K."/>
            <person name="Stajich J.E."/>
            <person name="Barry K."/>
            <person name="Grigoriev I.V."/>
            <person name="Crous P."/>
            <person name="Smith M.E."/>
        </authorList>
    </citation>
    <scope>NUCLEOTIDE SEQUENCE</scope>
    <source>
        <strain evidence="3">NRRL 1566</strain>
    </source>
</reference>
<dbReference type="Gene3D" id="1.25.10.10">
    <property type="entry name" value="Leucine-rich Repeat Variant"/>
    <property type="match status" value="1"/>
</dbReference>
<feature type="region of interest" description="Disordered" evidence="1">
    <location>
        <begin position="164"/>
        <end position="212"/>
    </location>
</feature>
<dbReference type="PANTHER" id="PTHR13347:SF1">
    <property type="entry name" value="HEAT REPEAT-CONTAINING PROTEIN 3"/>
    <property type="match status" value="1"/>
</dbReference>
<evidence type="ECO:0000313" key="4">
    <source>
        <dbReference type="Proteomes" id="UP001139887"/>
    </source>
</evidence>
<proteinExistence type="predicted"/>
<protein>
    <recommendedName>
        <fullName evidence="2">SYO1-like TPR repeats domain-containing protein</fullName>
    </recommendedName>
</protein>
<dbReference type="GO" id="GO:0006606">
    <property type="term" value="P:protein import into nucleus"/>
    <property type="evidence" value="ECO:0007669"/>
    <property type="project" value="TreeGrafter"/>
</dbReference>
<feature type="compositionally biased region" description="Acidic residues" evidence="1">
    <location>
        <begin position="181"/>
        <end position="198"/>
    </location>
</feature>
<gene>
    <name evidence="3" type="ORF">IWW36_003661</name>
</gene>
<dbReference type="Pfam" id="PF25567">
    <property type="entry name" value="TPR_SYO1"/>
    <property type="match status" value="1"/>
</dbReference>
<evidence type="ECO:0000259" key="2">
    <source>
        <dbReference type="Pfam" id="PF25567"/>
    </source>
</evidence>
<organism evidence="3 4">
    <name type="scientific">Coemansia brasiliensis</name>
    <dbReference type="NCBI Taxonomy" id="2650707"/>
    <lineage>
        <taxon>Eukaryota</taxon>
        <taxon>Fungi</taxon>
        <taxon>Fungi incertae sedis</taxon>
        <taxon>Zoopagomycota</taxon>
        <taxon>Kickxellomycotina</taxon>
        <taxon>Kickxellomycetes</taxon>
        <taxon>Kickxellales</taxon>
        <taxon>Kickxellaceae</taxon>
        <taxon>Coemansia</taxon>
    </lineage>
</organism>
<dbReference type="GO" id="GO:0042273">
    <property type="term" value="P:ribosomal large subunit biogenesis"/>
    <property type="evidence" value="ECO:0007669"/>
    <property type="project" value="TreeGrafter"/>
</dbReference>
<evidence type="ECO:0000256" key="1">
    <source>
        <dbReference type="SAM" id="MobiDB-lite"/>
    </source>
</evidence>
<comment type="caution">
    <text evidence="3">The sequence shown here is derived from an EMBL/GenBank/DDBJ whole genome shotgun (WGS) entry which is preliminary data.</text>
</comment>
<evidence type="ECO:0000313" key="3">
    <source>
        <dbReference type="EMBL" id="KAJ2847813.1"/>
    </source>
</evidence>
<dbReference type="EMBL" id="JANBUW010000256">
    <property type="protein sequence ID" value="KAJ2847813.1"/>
    <property type="molecule type" value="Genomic_DNA"/>
</dbReference>
<sequence>LLHTLTDENATAKRALLDHSDAVSVLYNVVQAQNADICASADDAAVVRMLAGAVLMNLKDAAIKQLEATASQSGTEISPEDARLWDDATRAVLRVVSNIIAFDPHEAASQALQLAKTVPADQVIAAPEPSEQEVELDRLRSRIDYVQLALELAANIFTDEGANETDADADAEVEAVAQESASDDEKAEDEDEDEDMADDASAHSQPADFDEADMNDVLGDEAAAKREAEDAVQQSILGMFIETIVPHLLRLAEPTSATFLASATAGCTPDTITRVVLVAEDFAALNERALSCFNNFFLVIEESLRPWFRMHSDNVAQWWACLVAVAERLLAADSPSADLADADQQLRFAVLDPTIGCMWTLARCVEGTIPVTPDQIEGLIHIYVQAPSSALQVKAVGALGNIARRHPGHIEANRRIGCFLLNQVIAAPLQTLAQPSTASVRVAVEPIVEALDLVFDIYSDMEFDYDEPVFVRESMLAQLRQLYIPVRKLAKTVDRRKHRSLRDRCDLAVQNLRAFIDYKASERKATR</sequence>
<feature type="compositionally biased region" description="Acidic residues" evidence="1">
    <location>
        <begin position="164"/>
        <end position="173"/>
    </location>
</feature>
<dbReference type="Proteomes" id="UP001139887">
    <property type="component" value="Unassembled WGS sequence"/>
</dbReference>
<feature type="non-terminal residue" evidence="3">
    <location>
        <position position="1"/>
    </location>
</feature>
<keyword evidence="4" id="KW-1185">Reference proteome</keyword>
<dbReference type="OrthoDB" id="288703at2759"/>
<dbReference type="PANTHER" id="PTHR13347">
    <property type="entry name" value="HEAT REPEAT-CONTAINING PROTEIN 3"/>
    <property type="match status" value="1"/>
</dbReference>
<dbReference type="GO" id="GO:0051082">
    <property type="term" value="F:unfolded protein binding"/>
    <property type="evidence" value="ECO:0007669"/>
    <property type="project" value="TreeGrafter"/>
</dbReference>
<dbReference type="InterPro" id="IPR011989">
    <property type="entry name" value="ARM-like"/>
</dbReference>
<dbReference type="AlphaFoldDB" id="A0A9W8LYB8"/>
<feature type="domain" description="SYO1-like TPR repeats" evidence="2">
    <location>
        <begin position="279"/>
        <end position="522"/>
    </location>
</feature>
<name>A0A9W8LYB8_9FUNG</name>
<dbReference type="InterPro" id="IPR057990">
    <property type="entry name" value="TPR_SYO1"/>
</dbReference>
<dbReference type="InterPro" id="IPR052616">
    <property type="entry name" value="SYO1-like"/>
</dbReference>
<accession>A0A9W8LYB8</accession>